<gene>
    <name evidence="1" type="ORF">ANANG_G00238760</name>
</gene>
<dbReference type="AlphaFoldDB" id="A0A9D3LUR9"/>
<organism evidence="1 2">
    <name type="scientific">Anguilla anguilla</name>
    <name type="common">European freshwater eel</name>
    <name type="synonym">Muraena anguilla</name>
    <dbReference type="NCBI Taxonomy" id="7936"/>
    <lineage>
        <taxon>Eukaryota</taxon>
        <taxon>Metazoa</taxon>
        <taxon>Chordata</taxon>
        <taxon>Craniata</taxon>
        <taxon>Vertebrata</taxon>
        <taxon>Euteleostomi</taxon>
        <taxon>Actinopterygii</taxon>
        <taxon>Neopterygii</taxon>
        <taxon>Teleostei</taxon>
        <taxon>Anguilliformes</taxon>
        <taxon>Anguillidae</taxon>
        <taxon>Anguilla</taxon>
    </lineage>
</organism>
<reference evidence="1" key="1">
    <citation type="submission" date="2021-01" db="EMBL/GenBank/DDBJ databases">
        <title>A chromosome-scale assembly of European eel, Anguilla anguilla.</title>
        <authorList>
            <person name="Henkel C."/>
            <person name="Jong-Raadsen S.A."/>
            <person name="Dufour S."/>
            <person name="Weltzien F.-A."/>
            <person name="Palstra A.P."/>
            <person name="Pelster B."/>
            <person name="Spaink H.P."/>
            <person name="Van Den Thillart G.E."/>
            <person name="Jansen H."/>
            <person name="Zahm M."/>
            <person name="Klopp C."/>
            <person name="Cedric C."/>
            <person name="Louis A."/>
            <person name="Berthelot C."/>
            <person name="Parey E."/>
            <person name="Roest Crollius H."/>
            <person name="Montfort J."/>
            <person name="Robinson-Rechavi M."/>
            <person name="Bucao C."/>
            <person name="Bouchez O."/>
            <person name="Gislard M."/>
            <person name="Lluch J."/>
            <person name="Milhes M."/>
            <person name="Lampietro C."/>
            <person name="Lopez Roques C."/>
            <person name="Donnadieu C."/>
            <person name="Braasch I."/>
            <person name="Desvignes T."/>
            <person name="Postlethwait J."/>
            <person name="Bobe J."/>
            <person name="Guiguen Y."/>
            <person name="Dirks R."/>
        </authorList>
    </citation>
    <scope>NUCLEOTIDE SEQUENCE</scope>
    <source>
        <strain evidence="1">Tag_6206</strain>
        <tissue evidence="1">Liver</tissue>
    </source>
</reference>
<dbReference type="EMBL" id="JAFIRN010000013">
    <property type="protein sequence ID" value="KAG5837391.1"/>
    <property type="molecule type" value="Genomic_DNA"/>
</dbReference>
<protein>
    <submittedName>
        <fullName evidence="1">Uncharacterized protein</fullName>
    </submittedName>
</protein>
<dbReference type="Proteomes" id="UP001044222">
    <property type="component" value="Chromosome 13"/>
</dbReference>
<sequence length="117" mass="13260">SEETTQAQQYHQVIRDRRSLCYCRTQLHSPLRSSSTSSFTGPLEIPPFGLVPVLCDRLLPVLLFWDTGETENVDGASSEDAPFMNKRWITIHGLLPSFFCTYFGDTEQVTNCKAPEM</sequence>
<comment type="caution">
    <text evidence="1">The sequence shown here is derived from an EMBL/GenBank/DDBJ whole genome shotgun (WGS) entry which is preliminary data.</text>
</comment>
<name>A0A9D3LUR9_ANGAN</name>
<proteinExistence type="predicted"/>
<feature type="non-terminal residue" evidence="1">
    <location>
        <position position="117"/>
    </location>
</feature>
<keyword evidence="2" id="KW-1185">Reference proteome</keyword>
<evidence type="ECO:0000313" key="1">
    <source>
        <dbReference type="EMBL" id="KAG5837391.1"/>
    </source>
</evidence>
<accession>A0A9D3LUR9</accession>
<evidence type="ECO:0000313" key="2">
    <source>
        <dbReference type="Proteomes" id="UP001044222"/>
    </source>
</evidence>